<evidence type="ECO:0000256" key="4">
    <source>
        <dbReference type="ARBA" id="ARBA00022679"/>
    </source>
</evidence>
<comment type="function">
    <text evidence="1">Catalyzes both the phosphorylation of dihydroxyacetone and of glyceraldehyde.</text>
</comment>
<dbReference type="GO" id="GO:0004371">
    <property type="term" value="F:glycerone kinase activity"/>
    <property type="evidence" value="ECO:0007669"/>
    <property type="project" value="UniProtKB-EC"/>
</dbReference>
<gene>
    <name evidence="13" type="ORF">CANTEDRAFT_97792</name>
</gene>
<feature type="domain" description="DhaK" evidence="12">
    <location>
        <begin position="9"/>
        <end position="352"/>
    </location>
</feature>
<dbReference type="Proteomes" id="UP000000707">
    <property type="component" value="Unassembled WGS sequence"/>
</dbReference>
<dbReference type="SUPFAM" id="SSF101473">
    <property type="entry name" value="DhaL-like"/>
    <property type="match status" value="1"/>
</dbReference>
<dbReference type="PROSITE" id="PS51480">
    <property type="entry name" value="DHAL"/>
    <property type="match status" value="1"/>
</dbReference>
<dbReference type="STRING" id="590646.G3B3T3"/>
<evidence type="ECO:0000256" key="9">
    <source>
        <dbReference type="ARBA" id="ARBA00047974"/>
    </source>
</evidence>
<dbReference type="Gene3D" id="3.40.50.10440">
    <property type="entry name" value="Dihydroxyacetone kinase, domain 1"/>
    <property type="match status" value="1"/>
</dbReference>
<comment type="pathway">
    <text evidence="2">Polyol metabolism; glycerol fermentation; glycerone phosphate from glycerol (oxidative route): step 2/2.</text>
</comment>
<comment type="catalytic activity">
    <reaction evidence="10">
        <text>dihydroxyacetone + ATP = dihydroxyacetone phosphate + ADP + H(+)</text>
        <dbReference type="Rhea" id="RHEA:15773"/>
        <dbReference type="ChEBI" id="CHEBI:15378"/>
        <dbReference type="ChEBI" id="CHEBI:16016"/>
        <dbReference type="ChEBI" id="CHEBI:30616"/>
        <dbReference type="ChEBI" id="CHEBI:57642"/>
        <dbReference type="ChEBI" id="CHEBI:456216"/>
        <dbReference type="EC" id="2.7.1.29"/>
    </reaction>
</comment>
<evidence type="ECO:0000256" key="3">
    <source>
        <dbReference type="ARBA" id="ARBA00008757"/>
    </source>
</evidence>
<dbReference type="AlphaFoldDB" id="G3B3T3"/>
<evidence type="ECO:0000259" key="11">
    <source>
        <dbReference type="PROSITE" id="PS51480"/>
    </source>
</evidence>
<dbReference type="GeneID" id="18250712"/>
<dbReference type="InterPro" id="IPR004007">
    <property type="entry name" value="DhaL_dom"/>
</dbReference>
<dbReference type="Pfam" id="PF02734">
    <property type="entry name" value="Dak2"/>
    <property type="match status" value="1"/>
</dbReference>
<evidence type="ECO:0000313" key="14">
    <source>
        <dbReference type="Proteomes" id="UP000000707"/>
    </source>
</evidence>
<organism evidence="14">
    <name type="scientific">Candida tenuis (strain ATCC 10573 / BCRC 21748 / CBS 615 / JCM 9827 / NBRC 10315 / NRRL Y-1498 / VKM Y-70)</name>
    <name type="common">Yeast</name>
    <name type="synonym">Yamadazyma tenuis</name>
    <dbReference type="NCBI Taxonomy" id="590646"/>
    <lineage>
        <taxon>Eukaryota</taxon>
        <taxon>Fungi</taxon>
        <taxon>Dikarya</taxon>
        <taxon>Ascomycota</taxon>
        <taxon>Saccharomycotina</taxon>
        <taxon>Pichiomycetes</taxon>
        <taxon>Debaryomycetaceae</taxon>
        <taxon>Yamadazyma</taxon>
    </lineage>
</organism>
<keyword evidence="5" id="KW-0547">Nucleotide-binding</keyword>
<keyword evidence="8" id="KW-0067">ATP-binding</keyword>
<dbReference type="InterPro" id="IPR004006">
    <property type="entry name" value="DhaK_dom"/>
</dbReference>
<reference evidence="13 14" key="1">
    <citation type="journal article" date="2011" name="Proc. Natl. Acad. Sci. U.S.A.">
        <title>Comparative genomics of xylose-fermenting fungi for enhanced biofuel production.</title>
        <authorList>
            <person name="Wohlbach D.J."/>
            <person name="Kuo A."/>
            <person name="Sato T.K."/>
            <person name="Potts K.M."/>
            <person name="Salamov A.A."/>
            <person name="LaButti K.M."/>
            <person name="Sun H."/>
            <person name="Clum A."/>
            <person name="Pangilinan J.L."/>
            <person name="Lindquist E.A."/>
            <person name="Lucas S."/>
            <person name="Lapidus A."/>
            <person name="Jin M."/>
            <person name="Gunawan C."/>
            <person name="Balan V."/>
            <person name="Dale B.E."/>
            <person name="Jeffries T.W."/>
            <person name="Zinkel R."/>
            <person name="Barry K.W."/>
            <person name="Grigoriev I.V."/>
            <person name="Gasch A.P."/>
        </authorList>
    </citation>
    <scope>NUCLEOTIDE SEQUENCE [LARGE SCALE GENOMIC DNA]</scope>
    <source>
        <strain evidence="14">ATCC 10573 / BCRC 21748 / CBS 615 / JCM 9827 / NBRC 10315 / NRRL Y-1498 / VKM Y-70</strain>
    </source>
</reference>
<dbReference type="SUPFAM" id="SSF82549">
    <property type="entry name" value="DAK1/DegV-like"/>
    <property type="match status" value="1"/>
</dbReference>
<evidence type="ECO:0000256" key="1">
    <source>
        <dbReference type="ARBA" id="ARBA00003264"/>
    </source>
</evidence>
<keyword evidence="6" id="KW-0418">Kinase</keyword>
<keyword evidence="4" id="KW-0808">Transferase</keyword>
<dbReference type="GO" id="GO:0050354">
    <property type="term" value="F:triokinase activity"/>
    <property type="evidence" value="ECO:0007669"/>
    <property type="project" value="UniProtKB-EC"/>
</dbReference>
<dbReference type="KEGG" id="cten:18250712"/>
<feature type="domain" description="DhaL" evidence="11">
    <location>
        <begin position="392"/>
        <end position="595"/>
    </location>
</feature>
<dbReference type="Pfam" id="PF02733">
    <property type="entry name" value="Dak1"/>
    <property type="match status" value="1"/>
</dbReference>
<comment type="similarity">
    <text evidence="3">Belongs to the dihydroxyacetone kinase (DAK) family.</text>
</comment>
<dbReference type="GO" id="GO:0005524">
    <property type="term" value="F:ATP binding"/>
    <property type="evidence" value="ECO:0007669"/>
    <property type="project" value="UniProtKB-KW"/>
</dbReference>
<evidence type="ECO:0000256" key="10">
    <source>
        <dbReference type="ARBA" id="ARBA00048898"/>
    </source>
</evidence>
<dbReference type="HOGENOM" id="CLU_017054_6_0_1"/>
<evidence type="ECO:0000313" key="13">
    <source>
        <dbReference type="EMBL" id="EGV63726.1"/>
    </source>
</evidence>
<evidence type="ECO:0000259" key="12">
    <source>
        <dbReference type="PROSITE" id="PS51481"/>
    </source>
</evidence>
<protein>
    <submittedName>
        <fullName evidence="13">Dak1-domain-containing protein</fullName>
    </submittedName>
</protein>
<dbReference type="GO" id="GO:0005829">
    <property type="term" value="C:cytosol"/>
    <property type="evidence" value="ECO:0007669"/>
    <property type="project" value="TreeGrafter"/>
</dbReference>
<evidence type="ECO:0000256" key="7">
    <source>
        <dbReference type="ARBA" id="ARBA00022798"/>
    </source>
</evidence>
<evidence type="ECO:0000256" key="2">
    <source>
        <dbReference type="ARBA" id="ARBA00004778"/>
    </source>
</evidence>
<accession>G3B3T3</accession>
<evidence type="ECO:0000256" key="6">
    <source>
        <dbReference type="ARBA" id="ARBA00022777"/>
    </source>
</evidence>
<proteinExistence type="inferred from homology"/>
<dbReference type="PANTHER" id="PTHR28629">
    <property type="entry name" value="TRIOKINASE/FMN CYCLASE"/>
    <property type="match status" value="1"/>
</dbReference>
<dbReference type="PANTHER" id="PTHR28629:SF1">
    <property type="entry name" value="YALI0F01606P"/>
    <property type="match status" value="1"/>
</dbReference>
<dbReference type="EMBL" id="GL996521">
    <property type="protein sequence ID" value="EGV63726.1"/>
    <property type="molecule type" value="Genomic_DNA"/>
</dbReference>
<dbReference type="GO" id="GO:0019588">
    <property type="term" value="P:anaerobic glycerol catabolic process"/>
    <property type="evidence" value="ECO:0007669"/>
    <property type="project" value="UniProtKB-UniPathway"/>
</dbReference>
<dbReference type="PROSITE" id="PS51481">
    <property type="entry name" value="DHAK"/>
    <property type="match status" value="1"/>
</dbReference>
<dbReference type="Gene3D" id="3.30.1180.20">
    <property type="entry name" value="Dihydroxyacetone kinase, domain 2"/>
    <property type="match status" value="1"/>
</dbReference>
<keyword evidence="7" id="KW-0319">Glycerol metabolism</keyword>
<evidence type="ECO:0000256" key="5">
    <source>
        <dbReference type="ARBA" id="ARBA00022741"/>
    </source>
</evidence>
<dbReference type="eggNOG" id="KOG2426">
    <property type="taxonomic scope" value="Eukaryota"/>
</dbReference>
<dbReference type="FunFam" id="3.40.50.10440:FF:000001">
    <property type="entry name" value="Dihydroxyacetone kinase, DhaK subunit"/>
    <property type="match status" value="1"/>
</dbReference>
<dbReference type="RefSeq" id="XP_006686040.1">
    <property type="nucleotide sequence ID" value="XM_006685977.1"/>
</dbReference>
<dbReference type="UniPathway" id="UPA00617">
    <property type="reaction ID" value="UER00669"/>
</dbReference>
<keyword evidence="14" id="KW-1185">Reference proteome</keyword>
<evidence type="ECO:0000256" key="8">
    <source>
        <dbReference type="ARBA" id="ARBA00022840"/>
    </source>
</evidence>
<dbReference type="OrthoDB" id="1724672at2759"/>
<dbReference type="InterPro" id="IPR036117">
    <property type="entry name" value="DhaL_dom_sf"/>
</dbReference>
<name>G3B3T3_CANTC</name>
<dbReference type="FunFam" id="3.30.1180.20:FF:000001">
    <property type="entry name" value="Dihydroxyacetone kinase 1"/>
    <property type="match status" value="1"/>
</dbReference>
<comment type="catalytic activity">
    <reaction evidence="9">
        <text>D-glyceraldehyde + ATP = D-glyceraldehyde 3-phosphate + ADP + H(+)</text>
        <dbReference type="Rhea" id="RHEA:13941"/>
        <dbReference type="ChEBI" id="CHEBI:15378"/>
        <dbReference type="ChEBI" id="CHEBI:17378"/>
        <dbReference type="ChEBI" id="CHEBI:30616"/>
        <dbReference type="ChEBI" id="CHEBI:59776"/>
        <dbReference type="ChEBI" id="CHEBI:456216"/>
        <dbReference type="EC" id="2.7.1.28"/>
    </reaction>
</comment>
<dbReference type="Gene3D" id="1.25.40.340">
    <property type="match status" value="1"/>
</dbReference>
<dbReference type="SMART" id="SM01120">
    <property type="entry name" value="Dak2"/>
    <property type="match status" value="1"/>
</dbReference>
<sequence length="596" mass="65239">MTKHFVPENPNNLVKDCLQGYIVCNEHLSVLYHEKVIFNNKFDSSQVCLISGGGSGHEPGWAGLVGNGMLAACAQGEVFASPNFKNIQAAEKTVHSQKGCILVITNYTGDNLYFGMAQQELLARYGPGHVKLLRCTDDAAIPRSTNSLVGRRTLAGVGIVIKMMGAATQLPHLSLDDIYHFGETVNRNVISINAGLDHVHIPGHAPDSDYGKLQPNEIEIGLGIHNEPGFVKLSSIPTNEALISDMLQYMLSQDDPERSYLKYDSSDQFILLFNNLGGLPVIEEKALLFQTVTQLDRDYGIVPHRVLAGNFVTSLNASIFTITLFNVTKTAGMFTEQQLFDLFDQPTNATNWPNYVDHTASTGNYKDRIIKSFAHYDEFVPDTTNDVQIDPQTLYNILHTGSRNLIRMEPLITEWDTKMGDGDCGKMLEIAANGVLLGLDQGEGMATNGSILTCLNRILAILSNDMGGTLGAILYIFMKSFINNLTINLGSSQTDIRLIFATSLSSAIETLKGFTKAREGHRTVMDVLIPFVRVFGDTLDIYKAVDAAEAAAEGTRKLAPKLGRATYVGGLENKKDFVPDPGAYGVYEAIRGLRCL</sequence>
<dbReference type="InterPro" id="IPR050861">
    <property type="entry name" value="Dihydroxyacetone_Kinase"/>
</dbReference>